<comment type="caution">
    <text evidence="2">The sequence shown here is derived from an EMBL/GenBank/DDBJ whole genome shotgun (WGS) entry which is preliminary data.</text>
</comment>
<dbReference type="EMBL" id="BARU01016975">
    <property type="protein sequence ID" value="GAH54803.1"/>
    <property type="molecule type" value="Genomic_DNA"/>
</dbReference>
<feature type="non-terminal residue" evidence="2">
    <location>
        <position position="39"/>
    </location>
</feature>
<gene>
    <name evidence="2" type="ORF">S03H2_28179</name>
</gene>
<reference evidence="2" key="1">
    <citation type="journal article" date="2014" name="Front. Microbiol.">
        <title>High frequency of phylogenetically diverse reductive dehalogenase-homologous genes in deep subseafloor sedimentary metagenomes.</title>
        <authorList>
            <person name="Kawai M."/>
            <person name="Futagami T."/>
            <person name="Toyoda A."/>
            <person name="Takaki Y."/>
            <person name="Nishi S."/>
            <person name="Hori S."/>
            <person name="Arai W."/>
            <person name="Tsubouchi T."/>
            <person name="Morono Y."/>
            <person name="Uchiyama I."/>
            <person name="Ito T."/>
            <person name="Fujiyama A."/>
            <person name="Inagaki F."/>
            <person name="Takami H."/>
        </authorList>
    </citation>
    <scope>NUCLEOTIDE SEQUENCE</scope>
    <source>
        <strain evidence="2">Expedition CK06-06</strain>
    </source>
</reference>
<sequence>MDHALNRVQTPSGILSEGTNYQQTKPKANKKTYAEPEAT</sequence>
<name>X1IB43_9ZZZZ</name>
<evidence type="ECO:0000313" key="2">
    <source>
        <dbReference type="EMBL" id="GAH54803.1"/>
    </source>
</evidence>
<evidence type="ECO:0000256" key="1">
    <source>
        <dbReference type="SAM" id="MobiDB-lite"/>
    </source>
</evidence>
<feature type="compositionally biased region" description="Polar residues" evidence="1">
    <location>
        <begin position="7"/>
        <end position="26"/>
    </location>
</feature>
<feature type="region of interest" description="Disordered" evidence="1">
    <location>
        <begin position="1"/>
        <end position="39"/>
    </location>
</feature>
<proteinExistence type="predicted"/>
<organism evidence="2">
    <name type="scientific">marine sediment metagenome</name>
    <dbReference type="NCBI Taxonomy" id="412755"/>
    <lineage>
        <taxon>unclassified sequences</taxon>
        <taxon>metagenomes</taxon>
        <taxon>ecological metagenomes</taxon>
    </lineage>
</organism>
<dbReference type="AlphaFoldDB" id="X1IB43"/>
<protein>
    <submittedName>
        <fullName evidence="2">Uncharacterized protein</fullName>
    </submittedName>
</protein>
<accession>X1IB43</accession>